<evidence type="ECO:0000259" key="8">
    <source>
        <dbReference type="Pfam" id="PF01593"/>
    </source>
</evidence>
<feature type="non-terminal residue" evidence="9">
    <location>
        <position position="1"/>
    </location>
</feature>
<keyword evidence="6" id="KW-0274">FAD</keyword>
<dbReference type="SUPFAM" id="SSF51905">
    <property type="entry name" value="FAD/NAD(P)-binding domain"/>
    <property type="match status" value="1"/>
</dbReference>
<evidence type="ECO:0000256" key="3">
    <source>
        <dbReference type="ARBA" id="ARBA00005995"/>
    </source>
</evidence>
<dbReference type="OrthoDB" id="2019015at2759"/>
<keyword evidence="10" id="KW-1185">Reference proteome</keyword>
<keyword evidence="5" id="KW-0285">Flavoprotein</keyword>
<evidence type="ECO:0000256" key="5">
    <source>
        <dbReference type="ARBA" id="ARBA00022630"/>
    </source>
</evidence>
<dbReference type="PANTHER" id="PTHR10742">
    <property type="entry name" value="FLAVIN MONOAMINE OXIDASE"/>
    <property type="match status" value="1"/>
</dbReference>
<organism evidence="9">
    <name type="scientific">Oppiella nova</name>
    <dbReference type="NCBI Taxonomy" id="334625"/>
    <lineage>
        <taxon>Eukaryota</taxon>
        <taxon>Metazoa</taxon>
        <taxon>Ecdysozoa</taxon>
        <taxon>Arthropoda</taxon>
        <taxon>Chelicerata</taxon>
        <taxon>Arachnida</taxon>
        <taxon>Acari</taxon>
        <taxon>Acariformes</taxon>
        <taxon>Sarcoptiformes</taxon>
        <taxon>Oribatida</taxon>
        <taxon>Brachypylina</taxon>
        <taxon>Oppioidea</taxon>
        <taxon>Oppiidae</taxon>
        <taxon>Oppiella</taxon>
    </lineage>
</organism>
<dbReference type="PANTHER" id="PTHR10742:SF405">
    <property type="entry name" value="PEROXISOMAL N(1)-ACETYL-SPERMINE_SPERMIDINE OXIDASE"/>
    <property type="match status" value="1"/>
</dbReference>
<dbReference type="GO" id="GO:0005737">
    <property type="term" value="C:cytoplasm"/>
    <property type="evidence" value="ECO:0007669"/>
    <property type="project" value="UniProtKB-SubCell"/>
</dbReference>
<evidence type="ECO:0000256" key="4">
    <source>
        <dbReference type="ARBA" id="ARBA00022490"/>
    </source>
</evidence>
<dbReference type="EMBL" id="OC936390">
    <property type="protein sequence ID" value="CAD7660868.1"/>
    <property type="molecule type" value="Genomic_DNA"/>
</dbReference>
<dbReference type="Proteomes" id="UP000728032">
    <property type="component" value="Unassembled WGS sequence"/>
</dbReference>
<comment type="cofactor">
    <cofactor evidence="1">
        <name>FAD</name>
        <dbReference type="ChEBI" id="CHEBI:57692"/>
    </cofactor>
</comment>
<sequence length="219" mass="24796">LGVLKRDSNILFEPKLPQYKLEAIKALGFGTVDKIFLEYSLPLNNFIDISVDETIVLWDKQNPPKCKYFQKIYSISQITNHCLLMWASGEEAVELERTDDEIINEEITGLLQQFFNNKKFPKADNIIITRWGSDPFTLGSYSYIPSNSSVRDIELLSQPIYADPAHDKPIMVFAGEATHPSFYSTVHGAFLSGRKAANYLLDADTLPQNDGNIRIVSKM</sequence>
<keyword evidence="7" id="KW-0560">Oxidoreductase</keyword>
<evidence type="ECO:0000313" key="10">
    <source>
        <dbReference type="Proteomes" id="UP000728032"/>
    </source>
</evidence>
<dbReference type="InterPro" id="IPR002937">
    <property type="entry name" value="Amino_oxidase"/>
</dbReference>
<dbReference type="InterPro" id="IPR050281">
    <property type="entry name" value="Flavin_monoamine_oxidase"/>
</dbReference>
<comment type="similarity">
    <text evidence="3">Belongs to the flavin monoamine oxidase family.</text>
</comment>
<proteinExistence type="inferred from homology"/>
<dbReference type="EMBL" id="CAJPVJ010021565">
    <property type="protein sequence ID" value="CAG2178004.1"/>
    <property type="molecule type" value="Genomic_DNA"/>
</dbReference>
<name>A0A7R9MKC4_9ACAR</name>
<evidence type="ECO:0000256" key="2">
    <source>
        <dbReference type="ARBA" id="ARBA00004496"/>
    </source>
</evidence>
<dbReference type="AlphaFoldDB" id="A0A7R9MKC4"/>
<evidence type="ECO:0000256" key="6">
    <source>
        <dbReference type="ARBA" id="ARBA00022827"/>
    </source>
</evidence>
<comment type="subcellular location">
    <subcellularLocation>
        <location evidence="2">Cytoplasm</location>
    </subcellularLocation>
</comment>
<gene>
    <name evidence="9" type="ORF">ONB1V03_LOCUS17431</name>
</gene>
<accession>A0A7R9MKC4</accession>
<evidence type="ECO:0000313" key="9">
    <source>
        <dbReference type="EMBL" id="CAD7660868.1"/>
    </source>
</evidence>
<dbReference type="InterPro" id="IPR036188">
    <property type="entry name" value="FAD/NAD-bd_sf"/>
</dbReference>
<dbReference type="SUPFAM" id="SSF54373">
    <property type="entry name" value="FAD-linked reductases, C-terminal domain"/>
    <property type="match status" value="1"/>
</dbReference>
<evidence type="ECO:0000256" key="1">
    <source>
        <dbReference type="ARBA" id="ARBA00001974"/>
    </source>
</evidence>
<dbReference type="Gene3D" id="3.90.660.10">
    <property type="match status" value="1"/>
</dbReference>
<evidence type="ECO:0000256" key="7">
    <source>
        <dbReference type="ARBA" id="ARBA00023002"/>
    </source>
</evidence>
<dbReference type="Pfam" id="PF01593">
    <property type="entry name" value="Amino_oxidase"/>
    <property type="match status" value="1"/>
</dbReference>
<reference evidence="9" key="1">
    <citation type="submission" date="2020-11" db="EMBL/GenBank/DDBJ databases">
        <authorList>
            <person name="Tran Van P."/>
        </authorList>
    </citation>
    <scope>NUCLEOTIDE SEQUENCE</scope>
</reference>
<feature type="domain" description="Amine oxidase" evidence="8">
    <location>
        <begin position="1"/>
        <end position="201"/>
    </location>
</feature>
<dbReference type="GO" id="GO:0046592">
    <property type="term" value="F:polyamine oxidase activity"/>
    <property type="evidence" value="ECO:0007669"/>
    <property type="project" value="TreeGrafter"/>
</dbReference>
<protein>
    <recommendedName>
        <fullName evidence="8">Amine oxidase domain-containing protein</fullName>
    </recommendedName>
</protein>
<keyword evidence="4" id="KW-0963">Cytoplasm</keyword>